<feature type="binding site" evidence="7">
    <location>
        <position position="293"/>
    </location>
    <ligand>
        <name>FMN</name>
        <dbReference type="ChEBI" id="CHEBI:58210"/>
    </ligand>
</feature>
<dbReference type="PANTHER" id="PTHR10578">
    <property type="entry name" value="S -2-HYDROXY-ACID OXIDASE-RELATED"/>
    <property type="match status" value="1"/>
</dbReference>
<name>A0A5B8U0L0_9ACTN</name>
<dbReference type="InterPro" id="IPR000262">
    <property type="entry name" value="FMN-dep_DH"/>
</dbReference>
<sequence length="404" mass="43581">MDLSRLFVLDPKRSLARGPATAHTIDDLRRQAQRRLPRIIYDFVEGGAEDEITVRRNRAAFGEIGLEPEYLRDVATRDLSTTILGTRVASPVVLGPTGLQRLAHLEGELAAARAASALGSIYVAATASSYTIEEIAAVSSGPLWFQLYLWSSREVLAALVQRAKAVGCVALCLTIDVPVIGRRERDLRNGMAVPPRIGLSNALDAARRPRWLYGIAQRDELTYVNLRGAPGIDGHGLSLMEYMDQRLTNPGATWAELDWLRELWDGPLVVKGITSVADARRAVDAGVDGVVVSNHGGRQLDGAPATIERLPRIVDAIGDRAEVFLDGGVRRGTDVLKAMAMGARACLIGRPYWYGLGAGGEAGVRRCLEIFTAELDRALALVGRGSLAELGPDVVRVPPAWSAP</sequence>
<evidence type="ECO:0000256" key="6">
    <source>
        <dbReference type="PIRSR" id="PIRSR000138-1"/>
    </source>
</evidence>
<evidence type="ECO:0000256" key="7">
    <source>
        <dbReference type="PIRSR" id="PIRSR000138-2"/>
    </source>
</evidence>
<comment type="similarity">
    <text evidence="5">Belongs to the FMN-dependent alpha-hydroxy acid dehydrogenase family.</text>
</comment>
<dbReference type="KEGG" id="bsol:FSW04_02230"/>
<feature type="binding site" evidence="7">
    <location>
        <position position="174"/>
    </location>
    <ligand>
        <name>FMN</name>
        <dbReference type="ChEBI" id="CHEBI:58210"/>
    </ligand>
</feature>
<dbReference type="InterPro" id="IPR012133">
    <property type="entry name" value="Alpha-hydoxy_acid_DH_FMN"/>
</dbReference>
<dbReference type="PROSITE" id="PS00557">
    <property type="entry name" value="FMN_HYDROXY_ACID_DH_1"/>
    <property type="match status" value="1"/>
</dbReference>
<dbReference type="FunFam" id="3.20.20.70:FF:000029">
    <property type="entry name" value="L-lactate dehydrogenase"/>
    <property type="match status" value="1"/>
</dbReference>
<dbReference type="AlphaFoldDB" id="A0A5B8U0L0"/>
<feature type="binding site" evidence="7">
    <location>
        <position position="271"/>
    </location>
    <ligand>
        <name>FMN</name>
        <dbReference type="ChEBI" id="CHEBI:58210"/>
    </ligand>
</feature>
<evidence type="ECO:0000256" key="3">
    <source>
        <dbReference type="ARBA" id="ARBA00022643"/>
    </source>
</evidence>
<comment type="cofactor">
    <cofactor evidence="1">
        <name>FMN</name>
        <dbReference type="ChEBI" id="CHEBI:58210"/>
    </cofactor>
</comment>
<feature type="binding site" evidence="7">
    <location>
        <position position="146"/>
    </location>
    <ligand>
        <name>FMN</name>
        <dbReference type="ChEBI" id="CHEBI:58210"/>
    </ligand>
</feature>
<evidence type="ECO:0000313" key="10">
    <source>
        <dbReference type="Proteomes" id="UP000321805"/>
    </source>
</evidence>
<protein>
    <submittedName>
        <fullName evidence="9">Alpha-hydroxy-acid oxidizing protein</fullName>
    </submittedName>
</protein>
<dbReference type="GO" id="GO:0010181">
    <property type="term" value="F:FMN binding"/>
    <property type="evidence" value="ECO:0007669"/>
    <property type="project" value="InterPro"/>
</dbReference>
<feature type="binding site" evidence="7">
    <location>
        <position position="183"/>
    </location>
    <ligand>
        <name>glyoxylate</name>
        <dbReference type="ChEBI" id="CHEBI:36655"/>
    </ligand>
</feature>
<feature type="binding site" evidence="7">
    <location>
        <position position="298"/>
    </location>
    <ligand>
        <name>glyoxylate</name>
        <dbReference type="ChEBI" id="CHEBI:36655"/>
    </ligand>
</feature>
<dbReference type="InterPro" id="IPR037396">
    <property type="entry name" value="FMN_HAD"/>
</dbReference>
<dbReference type="Proteomes" id="UP000321805">
    <property type="component" value="Chromosome"/>
</dbReference>
<keyword evidence="10" id="KW-1185">Reference proteome</keyword>
<dbReference type="InterPro" id="IPR013785">
    <property type="entry name" value="Aldolase_TIM"/>
</dbReference>
<accession>A0A5B8U0L0</accession>
<dbReference type="PIRSF" id="PIRSF000138">
    <property type="entry name" value="Al-hdrx_acd_dh"/>
    <property type="match status" value="1"/>
</dbReference>
<dbReference type="OrthoDB" id="9770452at2"/>
<dbReference type="Gene3D" id="3.20.20.70">
    <property type="entry name" value="Aldolase class I"/>
    <property type="match status" value="1"/>
</dbReference>
<keyword evidence="2 7" id="KW-0285">Flavoprotein</keyword>
<dbReference type="EMBL" id="CP042430">
    <property type="protein sequence ID" value="QEC46511.1"/>
    <property type="molecule type" value="Genomic_DNA"/>
</dbReference>
<proteinExistence type="inferred from homology"/>
<reference evidence="9 10" key="1">
    <citation type="journal article" date="2018" name="J. Microbiol.">
        <title>Baekduia soli gen. nov., sp. nov., a novel bacterium isolated from the soil of Baekdu Mountain and proposal of a novel family name, Baekduiaceae fam. nov.</title>
        <authorList>
            <person name="An D.S."/>
            <person name="Siddiqi M.Z."/>
            <person name="Kim K.H."/>
            <person name="Yu H.S."/>
            <person name="Im W.T."/>
        </authorList>
    </citation>
    <scope>NUCLEOTIDE SEQUENCE [LARGE SCALE GENOMIC DNA]</scope>
    <source>
        <strain evidence="9 10">BR7-21</strain>
    </source>
</reference>
<evidence type="ECO:0000256" key="2">
    <source>
        <dbReference type="ARBA" id="ARBA00022630"/>
    </source>
</evidence>
<dbReference type="GO" id="GO:0016614">
    <property type="term" value="F:oxidoreductase activity, acting on CH-OH group of donors"/>
    <property type="evidence" value="ECO:0007669"/>
    <property type="project" value="UniProtKB-ARBA"/>
</dbReference>
<dbReference type="InterPro" id="IPR008259">
    <property type="entry name" value="FMN_hydac_DH_AS"/>
</dbReference>
<keyword evidence="3 7" id="KW-0288">FMN</keyword>
<dbReference type="PROSITE" id="PS51349">
    <property type="entry name" value="FMN_HYDROXY_ACID_DH_2"/>
    <property type="match status" value="1"/>
</dbReference>
<dbReference type="SUPFAM" id="SSF51395">
    <property type="entry name" value="FMN-linked oxidoreductases"/>
    <property type="match status" value="1"/>
</dbReference>
<feature type="binding site" evidence="7">
    <location>
        <begin position="349"/>
        <end position="350"/>
    </location>
    <ligand>
        <name>FMN</name>
        <dbReference type="ChEBI" id="CHEBI:58210"/>
    </ligand>
</feature>
<feature type="domain" description="FMN hydroxy acid dehydrogenase" evidence="8">
    <location>
        <begin position="17"/>
        <end position="400"/>
    </location>
</feature>
<feature type="binding site" evidence="7">
    <location>
        <begin position="326"/>
        <end position="330"/>
    </location>
    <ligand>
        <name>FMN</name>
        <dbReference type="ChEBI" id="CHEBI:58210"/>
    </ligand>
</feature>
<evidence type="ECO:0000256" key="5">
    <source>
        <dbReference type="ARBA" id="ARBA00024042"/>
    </source>
</evidence>
<feature type="binding site" evidence="7">
    <location>
        <begin position="96"/>
        <end position="98"/>
    </location>
    <ligand>
        <name>FMN</name>
        <dbReference type="ChEBI" id="CHEBI:58210"/>
    </ligand>
</feature>
<dbReference type="RefSeq" id="WP_146915797.1">
    <property type="nucleotide sequence ID" value="NZ_CP042430.1"/>
</dbReference>
<feature type="binding site" evidence="7">
    <location>
        <position position="148"/>
    </location>
    <ligand>
        <name>glyoxylate</name>
        <dbReference type="ChEBI" id="CHEBI:36655"/>
    </ligand>
</feature>
<keyword evidence="4" id="KW-0560">Oxidoreductase</keyword>
<evidence type="ECO:0000256" key="4">
    <source>
        <dbReference type="ARBA" id="ARBA00023002"/>
    </source>
</evidence>
<gene>
    <name evidence="9" type="ORF">FSW04_02230</name>
</gene>
<evidence type="ECO:0000313" key="9">
    <source>
        <dbReference type="EMBL" id="QEC46511.1"/>
    </source>
</evidence>
<evidence type="ECO:0000259" key="8">
    <source>
        <dbReference type="PROSITE" id="PS51349"/>
    </source>
</evidence>
<dbReference type="CDD" id="cd02809">
    <property type="entry name" value="alpha_hydroxyacid_oxid_FMN"/>
    <property type="match status" value="1"/>
</dbReference>
<dbReference type="PANTHER" id="PTHR10578:SF107">
    <property type="entry name" value="2-HYDROXYACID OXIDASE 1"/>
    <property type="match status" value="1"/>
</dbReference>
<feature type="active site" description="Proton acceptor" evidence="6">
    <location>
        <position position="295"/>
    </location>
</feature>
<feature type="binding site" evidence="7">
    <location>
        <position position="295"/>
    </location>
    <ligand>
        <name>glyoxylate</name>
        <dbReference type="ChEBI" id="CHEBI:36655"/>
    </ligand>
</feature>
<evidence type="ECO:0000256" key="1">
    <source>
        <dbReference type="ARBA" id="ARBA00001917"/>
    </source>
</evidence>
<dbReference type="Pfam" id="PF01070">
    <property type="entry name" value="FMN_dh"/>
    <property type="match status" value="1"/>
</dbReference>
<organism evidence="9 10">
    <name type="scientific">Baekduia soli</name>
    <dbReference type="NCBI Taxonomy" id="496014"/>
    <lineage>
        <taxon>Bacteria</taxon>
        <taxon>Bacillati</taxon>
        <taxon>Actinomycetota</taxon>
        <taxon>Thermoleophilia</taxon>
        <taxon>Solirubrobacterales</taxon>
        <taxon>Baekduiaceae</taxon>
        <taxon>Baekduia</taxon>
    </lineage>
</organism>